<reference evidence="1" key="1">
    <citation type="submission" date="2021-03" db="EMBL/GenBank/DDBJ databases">
        <title>novel species isolated from a fishpond in China.</title>
        <authorList>
            <person name="Lu H."/>
            <person name="Cai Z."/>
        </authorList>
    </citation>
    <scope>NUCLEOTIDE SEQUENCE</scope>
    <source>
        <strain evidence="1">JCM 30855</strain>
    </source>
</reference>
<comment type="caution">
    <text evidence="1">The sequence shown here is derived from an EMBL/GenBank/DDBJ whole genome shotgun (WGS) entry which is preliminary data.</text>
</comment>
<evidence type="ECO:0000313" key="2">
    <source>
        <dbReference type="Proteomes" id="UP000664654"/>
    </source>
</evidence>
<keyword evidence="2" id="KW-1185">Reference proteome</keyword>
<dbReference type="EMBL" id="JAFKCV010000001">
    <property type="protein sequence ID" value="MBN7823673.1"/>
    <property type="molecule type" value="Genomic_DNA"/>
</dbReference>
<dbReference type="Proteomes" id="UP000664654">
    <property type="component" value="Unassembled WGS sequence"/>
</dbReference>
<organism evidence="1 2">
    <name type="scientific">Bowmanella dokdonensis</name>
    <dbReference type="NCBI Taxonomy" id="751969"/>
    <lineage>
        <taxon>Bacteria</taxon>
        <taxon>Pseudomonadati</taxon>
        <taxon>Pseudomonadota</taxon>
        <taxon>Gammaproteobacteria</taxon>
        <taxon>Alteromonadales</taxon>
        <taxon>Alteromonadaceae</taxon>
        <taxon>Bowmanella</taxon>
    </lineage>
</organism>
<sequence length="47" mass="5240">MKPNLVKKLEIVPVNQNPLLGWQKLGLSVAGEQRFFKWTGSCANLDA</sequence>
<evidence type="ECO:0000313" key="1">
    <source>
        <dbReference type="EMBL" id="MBN7823673.1"/>
    </source>
</evidence>
<proteinExistence type="predicted"/>
<name>A0A939DJK8_9ALTE</name>
<dbReference type="RefSeq" id="WP_206571796.1">
    <property type="nucleotide sequence ID" value="NZ_JAFKCV010000001.1"/>
</dbReference>
<protein>
    <submittedName>
        <fullName evidence="1">Uncharacterized protein</fullName>
    </submittedName>
</protein>
<gene>
    <name evidence="1" type="ORF">J0A66_00415</name>
</gene>
<accession>A0A939DJK8</accession>
<dbReference type="AlphaFoldDB" id="A0A939DJK8"/>